<dbReference type="GO" id="GO:0005737">
    <property type="term" value="C:cytoplasm"/>
    <property type="evidence" value="ECO:0007669"/>
    <property type="project" value="UniProtKB-SubCell"/>
</dbReference>
<dbReference type="Proteomes" id="UP000261520">
    <property type="component" value="Unplaced"/>
</dbReference>
<dbReference type="PANTHER" id="PTHR16308:SF20">
    <property type="entry name" value="UBIQUITIN ASSOCIATED PROTEIN 2B ISOFORM X1"/>
    <property type="match status" value="1"/>
</dbReference>
<organism evidence="5 6">
    <name type="scientific">Periophthalmus magnuspinnatus</name>
    <dbReference type="NCBI Taxonomy" id="409849"/>
    <lineage>
        <taxon>Eukaryota</taxon>
        <taxon>Metazoa</taxon>
        <taxon>Chordata</taxon>
        <taxon>Craniata</taxon>
        <taxon>Vertebrata</taxon>
        <taxon>Euteleostomi</taxon>
        <taxon>Actinopterygii</taxon>
        <taxon>Neopterygii</taxon>
        <taxon>Teleostei</taxon>
        <taxon>Neoteleostei</taxon>
        <taxon>Acanthomorphata</taxon>
        <taxon>Gobiaria</taxon>
        <taxon>Gobiiformes</taxon>
        <taxon>Gobioidei</taxon>
        <taxon>Gobiidae</taxon>
        <taxon>Oxudercinae</taxon>
        <taxon>Periophthalmus</taxon>
    </lineage>
</organism>
<evidence type="ECO:0000256" key="3">
    <source>
        <dbReference type="ARBA" id="ARBA00022553"/>
    </source>
</evidence>
<feature type="region of interest" description="Disordered" evidence="4">
    <location>
        <begin position="261"/>
        <end position="309"/>
    </location>
</feature>
<feature type="compositionally biased region" description="Low complexity" evidence="4">
    <location>
        <begin position="155"/>
        <end position="175"/>
    </location>
</feature>
<dbReference type="Ensembl" id="ENSPMGT00000000658.1">
    <property type="protein sequence ID" value="ENSPMGP00000000628.1"/>
    <property type="gene ID" value="ENSPMGG00000000579.1"/>
</dbReference>
<proteinExistence type="predicted"/>
<reference evidence="5" key="2">
    <citation type="submission" date="2025-09" db="UniProtKB">
        <authorList>
            <consortium name="Ensembl"/>
        </authorList>
    </citation>
    <scope>IDENTIFICATION</scope>
</reference>
<keyword evidence="2" id="KW-0963">Cytoplasm</keyword>
<dbReference type="PANTHER" id="PTHR16308">
    <property type="entry name" value="UBIQUITIN ASSOCIATED PROTEIN 2-LIKE/LINGERER"/>
    <property type="match status" value="1"/>
</dbReference>
<name>A0A3B3Z7Q7_9GOBI</name>
<evidence type="ECO:0000256" key="2">
    <source>
        <dbReference type="ARBA" id="ARBA00022490"/>
    </source>
</evidence>
<dbReference type="STRING" id="409849.ENSPMGP00000000628"/>
<dbReference type="GO" id="GO:0005634">
    <property type="term" value="C:nucleus"/>
    <property type="evidence" value="ECO:0007669"/>
    <property type="project" value="TreeGrafter"/>
</dbReference>
<reference evidence="5" key="1">
    <citation type="submission" date="2025-08" db="UniProtKB">
        <authorList>
            <consortium name="Ensembl"/>
        </authorList>
    </citation>
    <scope>IDENTIFICATION</scope>
</reference>
<evidence type="ECO:0000313" key="5">
    <source>
        <dbReference type="Ensembl" id="ENSPMGP00000000628.1"/>
    </source>
</evidence>
<feature type="region of interest" description="Disordered" evidence="4">
    <location>
        <begin position="1"/>
        <end position="70"/>
    </location>
</feature>
<sequence length="367" mass="37749">MSSDENSRSSGPVVPSSASVPLATSSNGLHPSGAPGLTPNGPSTAPTNTSLSAAGSRTAPLLTTSSAPPNLAQGVPPLLANQYIMGPGGLLPAYPIYGYEDLQMLQSRLPMDYYGVTFPGTTATMPGRDGLANNPYSGEATKFGRNDSSSPAPPTSLSSGGSQGQAQSQQGQNQAFLNPPLPPGYGYTGLPYYAGVPGVPSAFQYGPPVFVPPASAKQPALGLATPSSQYHQQHQGGYGQHAYGTAFDDLSQAHAGDYSKGGYGGSAQTQANCSPVQSFDKQGFHTGTPPPFSLPSALGGTGPLNPGGAPGYAPAPFLHILPPHQQPHSQLLHHHLAQDGQVRPLPLKGGEWLRPTAELDVFVAIFY</sequence>
<feature type="region of interest" description="Disordered" evidence="4">
    <location>
        <begin position="122"/>
        <end position="180"/>
    </location>
</feature>
<evidence type="ECO:0000313" key="6">
    <source>
        <dbReference type="Proteomes" id="UP000261520"/>
    </source>
</evidence>
<feature type="compositionally biased region" description="Low complexity" evidence="4">
    <location>
        <begin position="8"/>
        <end position="26"/>
    </location>
</feature>
<accession>A0A3B3Z7Q7</accession>
<evidence type="ECO:0000256" key="1">
    <source>
        <dbReference type="ARBA" id="ARBA00004496"/>
    </source>
</evidence>
<dbReference type="AlphaFoldDB" id="A0A3B3Z7Q7"/>
<feature type="compositionally biased region" description="Polar residues" evidence="4">
    <location>
        <begin position="266"/>
        <end position="280"/>
    </location>
</feature>
<feature type="compositionally biased region" description="Polar residues" evidence="4">
    <location>
        <begin position="40"/>
        <end position="68"/>
    </location>
</feature>
<dbReference type="InterPro" id="IPR051833">
    <property type="entry name" value="TC-DDR_regulator"/>
</dbReference>
<evidence type="ECO:0000256" key="4">
    <source>
        <dbReference type="SAM" id="MobiDB-lite"/>
    </source>
</evidence>
<keyword evidence="3" id="KW-0597">Phosphoprotein</keyword>
<keyword evidence="6" id="KW-1185">Reference proteome</keyword>
<protein>
    <submittedName>
        <fullName evidence="5">Uncharacterized protein</fullName>
    </submittedName>
</protein>
<comment type="subcellular location">
    <subcellularLocation>
        <location evidence="1">Cytoplasm</location>
    </subcellularLocation>
</comment>